<evidence type="ECO:0000256" key="4">
    <source>
        <dbReference type="ARBA" id="ARBA00005735"/>
    </source>
</evidence>
<dbReference type="PRINTS" id="PR02050">
    <property type="entry name" value="B14GALTRFASE"/>
</dbReference>
<evidence type="ECO:0000313" key="21">
    <source>
        <dbReference type="Proteomes" id="UP000823561"/>
    </source>
</evidence>
<keyword evidence="11 17" id="KW-0333">Golgi apparatus</keyword>
<keyword evidence="14 17" id="KW-0325">Glycoprotein</keyword>
<proteinExistence type="inferred from homology"/>
<dbReference type="GO" id="GO:0032580">
    <property type="term" value="C:Golgi cisterna membrane"/>
    <property type="evidence" value="ECO:0007669"/>
    <property type="project" value="UniProtKB-UniRule"/>
</dbReference>
<keyword evidence="9 17" id="KW-0735">Signal-anchor</keyword>
<evidence type="ECO:0000256" key="11">
    <source>
        <dbReference type="ARBA" id="ARBA00023034"/>
    </source>
</evidence>
<evidence type="ECO:0000259" key="18">
    <source>
        <dbReference type="Pfam" id="PF02709"/>
    </source>
</evidence>
<evidence type="ECO:0000256" key="5">
    <source>
        <dbReference type="ARBA" id="ARBA00022676"/>
    </source>
</evidence>
<dbReference type="InterPro" id="IPR027995">
    <property type="entry name" value="Galactosyl_T_N"/>
</dbReference>
<keyword evidence="21" id="KW-1185">Reference proteome</keyword>
<evidence type="ECO:0000256" key="7">
    <source>
        <dbReference type="ARBA" id="ARBA00022692"/>
    </source>
</evidence>
<evidence type="ECO:0000256" key="13">
    <source>
        <dbReference type="ARBA" id="ARBA00023157"/>
    </source>
</evidence>
<keyword evidence="12 17" id="KW-0472">Membrane</keyword>
<dbReference type="EC" id="2.4.1.-" evidence="17"/>
<dbReference type="GO" id="GO:0006487">
    <property type="term" value="P:protein N-linked glycosylation"/>
    <property type="evidence" value="ECO:0007669"/>
    <property type="project" value="TreeGrafter"/>
</dbReference>
<organism evidence="20 21">
    <name type="scientific">Alosa alosa</name>
    <name type="common">allis shad</name>
    <dbReference type="NCBI Taxonomy" id="278164"/>
    <lineage>
        <taxon>Eukaryota</taxon>
        <taxon>Metazoa</taxon>
        <taxon>Chordata</taxon>
        <taxon>Craniata</taxon>
        <taxon>Vertebrata</taxon>
        <taxon>Euteleostomi</taxon>
        <taxon>Actinopterygii</taxon>
        <taxon>Neopterygii</taxon>
        <taxon>Teleostei</taxon>
        <taxon>Clupei</taxon>
        <taxon>Clupeiformes</taxon>
        <taxon>Clupeoidei</taxon>
        <taxon>Clupeidae</taxon>
        <taxon>Alosa</taxon>
    </lineage>
</organism>
<keyword evidence="5 17" id="KW-0328">Glycosyltransferase</keyword>
<evidence type="ECO:0000259" key="19">
    <source>
        <dbReference type="Pfam" id="PF13733"/>
    </source>
</evidence>
<evidence type="ECO:0000256" key="17">
    <source>
        <dbReference type="RuleBase" id="RU368121"/>
    </source>
</evidence>
<keyword evidence="13" id="KW-1015">Disulfide bond</keyword>
<dbReference type="InterPro" id="IPR003859">
    <property type="entry name" value="Galactosyl_T"/>
</dbReference>
<keyword evidence="6 17" id="KW-0808">Transferase</keyword>
<accession>A0AAV6GSP2</accession>
<comment type="similarity">
    <text evidence="4 17">Belongs to the glycosyltransferase 7 family.</text>
</comment>
<evidence type="ECO:0000256" key="16">
    <source>
        <dbReference type="ARBA" id="ARBA00049413"/>
    </source>
</evidence>
<name>A0AAV6GSP2_9TELE</name>
<dbReference type="GO" id="GO:0003831">
    <property type="term" value="F:beta-N-acetylglucosaminylglycopeptide beta-1,4-galactosyltransferase activity"/>
    <property type="evidence" value="ECO:0007669"/>
    <property type="project" value="TreeGrafter"/>
</dbReference>
<evidence type="ECO:0000256" key="9">
    <source>
        <dbReference type="ARBA" id="ARBA00022968"/>
    </source>
</evidence>
<evidence type="ECO:0000256" key="8">
    <source>
        <dbReference type="ARBA" id="ARBA00022723"/>
    </source>
</evidence>
<dbReference type="PANTHER" id="PTHR19300">
    <property type="entry name" value="BETA-1,4-GALACTOSYLTRANSFERASE"/>
    <property type="match status" value="1"/>
</dbReference>
<dbReference type="CDD" id="cd00899">
    <property type="entry name" value="b4GalT"/>
    <property type="match status" value="1"/>
</dbReference>
<protein>
    <recommendedName>
        <fullName evidence="17">Beta-1,4-galactosyltransferase</fullName>
        <shortName evidence="17">Beta-1,4-GalTase</shortName>
        <ecNumber evidence="17">2.4.1.-</ecNumber>
    </recommendedName>
</protein>
<feature type="transmembrane region" description="Helical" evidence="17">
    <location>
        <begin position="14"/>
        <end position="31"/>
    </location>
</feature>
<evidence type="ECO:0000256" key="2">
    <source>
        <dbReference type="ARBA" id="ARBA00004323"/>
    </source>
</evidence>
<dbReference type="PANTHER" id="PTHR19300:SF5">
    <property type="entry name" value="BETA-1,4-GALACTOSYLTRANSFERASE 1"/>
    <property type="match status" value="1"/>
</dbReference>
<dbReference type="InterPro" id="IPR029044">
    <property type="entry name" value="Nucleotide-diphossugar_trans"/>
</dbReference>
<keyword evidence="8 17" id="KW-0479">Metal-binding</keyword>
<dbReference type="InterPro" id="IPR027791">
    <property type="entry name" value="Galactosyl_T_C"/>
</dbReference>
<keyword evidence="7 17" id="KW-0812">Transmembrane</keyword>
<dbReference type="AlphaFoldDB" id="A0AAV6GSP2"/>
<dbReference type="GO" id="GO:0008092">
    <property type="term" value="F:cytoskeletal protein binding"/>
    <property type="evidence" value="ECO:0007669"/>
    <property type="project" value="TreeGrafter"/>
</dbReference>
<comment type="subcellular location">
    <subcellularLocation>
        <location evidence="2 17">Golgi apparatus membrane</location>
        <topology evidence="2 17">Single-pass type II membrane protein</topology>
    </subcellularLocation>
</comment>
<dbReference type="Pfam" id="PF02709">
    <property type="entry name" value="Glyco_transf_7C"/>
    <property type="match status" value="1"/>
</dbReference>
<comment type="caution">
    <text evidence="20">The sequence shown here is derived from an EMBL/GenBank/DDBJ whole genome shotgun (WGS) entry which is preliminary data.</text>
</comment>
<dbReference type="GO" id="GO:0000139">
    <property type="term" value="C:Golgi membrane"/>
    <property type="evidence" value="ECO:0007669"/>
    <property type="project" value="UniProtKB-SubCell"/>
</dbReference>
<evidence type="ECO:0000256" key="6">
    <source>
        <dbReference type="ARBA" id="ARBA00022679"/>
    </source>
</evidence>
<evidence type="ECO:0000256" key="10">
    <source>
        <dbReference type="ARBA" id="ARBA00022989"/>
    </source>
</evidence>
<dbReference type="GO" id="GO:0046872">
    <property type="term" value="F:metal ion binding"/>
    <property type="evidence" value="ECO:0007669"/>
    <property type="project" value="UniProtKB-UniRule"/>
</dbReference>
<comment type="cofactor">
    <cofactor evidence="1 17">
        <name>Mn(2+)</name>
        <dbReference type="ChEBI" id="CHEBI:29035"/>
    </cofactor>
</comment>
<dbReference type="GO" id="GO:0005975">
    <property type="term" value="P:carbohydrate metabolic process"/>
    <property type="evidence" value="ECO:0007669"/>
    <property type="project" value="InterPro"/>
</dbReference>
<dbReference type="GO" id="GO:0003945">
    <property type="term" value="F:N-acetyllactosamine synthase activity"/>
    <property type="evidence" value="ECO:0007669"/>
    <property type="project" value="UniProtKB-EC"/>
</dbReference>
<dbReference type="Pfam" id="PF13733">
    <property type="entry name" value="Glyco_transf_7N"/>
    <property type="match status" value="1"/>
</dbReference>
<comment type="catalytic activity">
    <reaction evidence="16">
        <text>N-acetyl-D-glucosamine + UDP-alpha-D-galactose = beta-D-galactosyl-(1-&gt;4)-N-acetyl-D-glucosamine + UDP + H(+)</text>
        <dbReference type="Rhea" id="RHEA:17745"/>
        <dbReference type="ChEBI" id="CHEBI:15378"/>
        <dbReference type="ChEBI" id="CHEBI:58223"/>
        <dbReference type="ChEBI" id="CHEBI:60152"/>
        <dbReference type="ChEBI" id="CHEBI:66914"/>
        <dbReference type="ChEBI" id="CHEBI:506227"/>
        <dbReference type="EC" id="2.4.1.90"/>
    </reaction>
    <physiologicalReaction direction="left-to-right" evidence="16">
        <dbReference type="Rhea" id="RHEA:17746"/>
    </physiologicalReaction>
</comment>
<evidence type="ECO:0000256" key="12">
    <source>
        <dbReference type="ARBA" id="ARBA00023136"/>
    </source>
</evidence>
<dbReference type="Proteomes" id="UP000823561">
    <property type="component" value="Chromosome 7"/>
</dbReference>
<comment type="function">
    <text evidence="17">Responsible for the synthesis of complex-type N-linked oligosaccharides in many glycoproteins as well as the carbohydrate moieties of glycolipids.</text>
</comment>
<dbReference type="FunFam" id="3.90.550.10:FF:000028">
    <property type="entry name" value="beta-1,4-galactosyltransferase 1"/>
    <property type="match status" value="1"/>
</dbReference>
<reference evidence="20" key="1">
    <citation type="submission" date="2020-10" db="EMBL/GenBank/DDBJ databases">
        <title>Chromosome-scale genome assembly of the Allis shad, Alosa alosa.</title>
        <authorList>
            <person name="Margot Z."/>
            <person name="Christophe K."/>
            <person name="Cabau C."/>
            <person name="Louis A."/>
            <person name="Berthelot C."/>
            <person name="Parey E."/>
            <person name="Roest Crollius H."/>
            <person name="Montfort J."/>
            <person name="Robinson-Rechavi M."/>
            <person name="Bucao C."/>
            <person name="Bouchez O."/>
            <person name="Gislard M."/>
            <person name="Lluch J."/>
            <person name="Milhes M."/>
            <person name="Lampietro C."/>
            <person name="Lopez Roques C."/>
            <person name="Donnadieu C."/>
            <person name="Braasch I."/>
            <person name="Desvignes T."/>
            <person name="Postlethwait J."/>
            <person name="Bobe J."/>
            <person name="Guiguen Y."/>
        </authorList>
    </citation>
    <scope>NUCLEOTIDE SEQUENCE</scope>
    <source>
        <strain evidence="20">M-15738</strain>
        <tissue evidence="20">Blood</tissue>
    </source>
</reference>
<evidence type="ECO:0000256" key="14">
    <source>
        <dbReference type="ARBA" id="ARBA00023180"/>
    </source>
</evidence>
<evidence type="ECO:0000313" key="20">
    <source>
        <dbReference type="EMBL" id="KAG5278173.1"/>
    </source>
</evidence>
<gene>
    <name evidence="20" type="ORF">AALO_G00096010</name>
</gene>
<dbReference type="SUPFAM" id="SSF53448">
    <property type="entry name" value="Nucleotide-diphospho-sugar transferases"/>
    <property type="match status" value="1"/>
</dbReference>
<feature type="domain" description="Galactosyltransferase C-terminal" evidence="18">
    <location>
        <begin position="210"/>
        <end position="287"/>
    </location>
</feature>
<evidence type="ECO:0000256" key="15">
    <source>
        <dbReference type="ARBA" id="ARBA00023211"/>
    </source>
</evidence>
<dbReference type="Gene3D" id="3.90.550.10">
    <property type="entry name" value="Spore Coat Polysaccharide Biosynthesis Protein SpsA, Chain A"/>
    <property type="match status" value="1"/>
</dbReference>
<evidence type="ECO:0000256" key="1">
    <source>
        <dbReference type="ARBA" id="ARBA00001936"/>
    </source>
</evidence>
<comment type="pathway">
    <text evidence="3 17">Protein modification; protein glycosylation.</text>
</comment>
<feature type="domain" description="Galactosyltransferase N-terminal" evidence="19">
    <location>
        <begin position="73"/>
        <end position="205"/>
    </location>
</feature>
<keyword evidence="15 17" id="KW-0464">Manganese</keyword>
<keyword evidence="10 17" id="KW-1133">Transmembrane helix</keyword>
<sequence length="340" mass="39139">MAGVPLSSSTFRKVCILIMVLGAIQLLYILYHEETWSILPFLNSTRVPGNSSTTSETVIHRAIVSTEKNLEICPETPPHLVGPMNINFTHPIQLEIMQKDNSEVVEGGRWWPRDCIARQKVAVIIPFRHREFHLKYWLYYLHPILQRQQLDYGIYVINQYGETTFNRGKLMNVGYAEARKQYDYGCFVFSDVDIIPMDDRNFYKCYSQPRHLSVAIDKFGFRLPYMQIFGGVTALSLEQFTKINGYPNNYWGWGGEDDDVSQRVSMRGMSISRPDGQTGRCRMIKHHSEAHNEPNPKRFDNLRLTGQTINSDGLSSLQYRVISVEKNPLYTNVTVDIGSP</sequence>
<dbReference type="EMBL" id="JADWDJ010000007">
    <property type="protein sequence ID" value="KAG5278173.1"/>
    <property type="molecule type" value="Genomic_DNA"/>
</dbReference>
<evidence type="ECO:0000256" key="3">
    <source>
        <dbReference type="ARBA" id="ARBA00004922"/>
    </source>
</evidence>